<evidence type="ECO:0000256" key="9">
    <source>
        <dbReference type="SAM" id="Phobius"/>
    </source>
</evidence>
<dbReference type="GO" id="GO:0005524">
    <property type="term" value="F:ATP binding"/>
    <property type="evidence" value="ECO:0007669"/>
    <property type="project" value="UniProtKB-KW"/>
</dbReference>
<reference evidence="12 13" key="1">
    <citation type="journal article" date="2017" name="Biochemistry">
        <title>Identification of the Biosynthetic Pathway for the Antibiotic Bicyclomycin.</title>
        <authorList>
            <person name="Patteson J."/>
            <person name="Cai W."/>
            <person name="Johnson R.A."/>
            <person name="Santa Maria K."/>
            <person name="Li B."/>
        </authorList>
    </citation>
    <scope>NUCLEOTIDE SEQUENCE [LARGE SCALE GENOMIC DNA]</scope>
    <source>
        <strain evidence="12 13">ATCC 21532</strain>
    </source>
</reference>
<evidence type="ECO:0000313" key="13">
    <source>
        <dbReference type="Proteomes" id="UP000222531"/>
    </source>
</evidence>
<dbReference type="SUPFAM" id="SSF55874">
    <property type="entry name" value="ATPase domain of HSP90 chaperone/DNA topoisomerase II/histidine kinase"/>
    <property type="match status" value="1"/>
</dbReference>
<gene>
    <name evidence="12" type="ORF">BLA24_05440</name>
</gene>
<evidence type="ECO:0000256" key="5">
    <source>
        <dbReference type="ARBA" id="ARBA00022741"/>
    </source>
</evidence>
<feature type="transmembrane region" description="Helical" evidence="9">
    <location>
        <begin position="88"/>
        <end position="105"/>
    </location>
</feature>
<dbReference type="InterPro" id="IPR036890">
    <property type="entry name" value="HATPase_C_sf"/>
</dbReference>
<name>A0A2G1XNJ6_STRCJ</name>
<keyword evidence="6 12" id="KW-0418">Kinase</keyword>
<dbReference type="InterPro" id="IPR050482">
    <property type="entry name" value="Sensor_HK_TwoCompSys"/>
</dbReference>
<evidence type="ECO:0000259" key="10">
    <source>
        <dbReference type="Pfam" id="PF02518"/>
    </source>
</evidence>
<dbReference type="Gene3D" id="3.30.565.10">
    <property type="entry name" value="Histidine kinase-like ATPase, C-terminal domain"/>
    <property type="match status" value="1"/>
</dbReference>
<dbReference type="EC" id="2.7.13.3" evidence="2"/>
<keyword evidence="8" id="KW-0902">Two-component regulatory system</keyword>
<evidence type="ECO:0000256" key="7">
    <source>
        <dbReference type="ARBA" id="ARBA00022840"/>
    </source>
</evidence>
<dbReference type="PANTHER" id="PTHR24421">
    <property type="entry name" value="NITRATE/NITRITE SENSOR PROTEIN NARX-RELATED"/>
    <property type="match status" value="1"/>
</dbReference>
<dbReference type="InterPro" id="IPR011712">
    <property type="entry name" value="Sig_transdc_His_kin_sub3_dim/P"/>
</dbReference>
<dbReference type="PANTHER" id="PTHR24421:SF10">
    <property type="entry name" value="NITRATE_NITRITE SENSOR PROTEIN NARQ"/>
    <property type="match status" value="1"/>
</dbReference>
<evidence type="ECO:0000256" key="1">
    <source>
        <dbReference type="ARBA" id="ARBA00000085"/>
    </source>
</evidence>
<feature type="transmembrane region" description="Helical" evidence="9">
    <location>
        <begin position="20"/>
        <end position="49"/>
    </location>
</feature>
<keyword evidence="7" id="KW-0067">ATP-binding</keyword>
<evidence type="ECO:0000256" key="6">
    <source>
        <dbReference type="ARBA" id="ARBA00022777"/>
    </source>
</evidence>
<dbReference type="InterPro" id="IPR003594">
    <property type="entry name" value="HATPase_dom"/>
</dbReference>
<dbReference type="EMBL" id="NHZO01000072">
    <property type="protein sequence ID" value="PHQ52719.1"/>
    <property type="molecule type" value="Genomic_DNA"/>
</dbReference>
<keyword evidence="5" id="KW-0547">Nucleotide-binding</keyword>
<feature type="transmembrane region" description="Helical" evidence="9">
    <location>
        <begin position="61"/>
        <end position="82"/>
    </location>
</feature>
<feature type="domain" description="Signal transduction histidine kinase subgroup 3 dimerisation and phosphoacceptor" evidence="11">
    <location>
        <begin position="138"/>
        <end position="202"/>
    </location>
</feature>
<protein>
    <recommendedName>
        <fullName evidence="2">histidine kinase</fullName>
        <ecNumber evidence="2">2.7.13.3</ecNumber>
    </recommendedName>
</protein>
<accession>A0A2G1XNJ6</accession>
<keyword evidence="9" id="KW-1133">Transmembrane helix</keyword>
<keyword evidence="4" id="KW-0808">Transferase</keyword>
<comment type="caution">
    <text evidence="12">The sequence shown here is derived from an EMBL/GenBank/DDBJ whole genome shotgun (WGS) entry which is preliminary data.</text>
</comment>
<evidence type="ECO:0000259" key="11">
    <source>
        <dbReference type="Pfam" id="PF07730"/>
    </source>
</evidence>
<evidence type="ECO:0000313" key="12">
    <source>
        <dbReference type="EMBL" id="PHQ52719.1"/>
    </source>
</evidence>
<dbReference type="Pfam" id="PF07730">
    <property type="entry name" value="HisKA_3"/>
    <property type="match status" value="1"/>
</dbReference>
<dbReference type="Pfam" id="PF02518">
    <property type="entry name" value="HATPase_c"/>
    <property type="match status" value="1"/>
</dbReference>
<evidence type="ECO:0000256" key="2">
    <source>
        <dbReference type="ARBA" id="ARBA00012438"/>
    </source>
</evidence>
<dbReference type="CDD" id="cd16917">
    <property type="entry name" value="HATPase_UhpB-NarQ-NarX-like"/>
    <property type="match status" value="1"/>
</dbReference>
<sequence length="481" mass="50405">MYETTGAPAGAPTTGRDPGAAYAVAAVTAVGLSVTSLWWALPGTVAAFLAGHRSGRTRPMVVAVSGLLLVAAVAIPAAPQLLARASDFVAVLVGAALLPWFAGRIRRQYQELVRAGWARAGQLEREQQLVAEQARLRERARIAQDMHDALGHDLSLIALSAGALKLAPGLAEQHRAAAEDVRVRAEAAVDRLGEVIGILREGAGADGAPTGPADFDIARLVDGAAASGLDVVLRLTGERHEVPGVVERAAHRVVQEALTNVVKHAPGASAVVRVAHTATETVVTVENTRSAGGAPPAREGTPGGGRGLVGLDERVRLAGGSFTHGPRAAGFVVTARLPHEPRRPSPPRPDPAAVASVLPPEHRKARRRARYTLAAAVAVPVLALTCLTTVLVVWGSLILSEAVLDPDDYAKLRVGQNRREVAGLLPGRQLPYRPKGAASKKPGVKCEYYAVTADRFVDNSGDSYQLCFRDGRLIGLDVLRG</sequence>
<keyword evidence="3" id="KW-0597">Phosphoprotein</keyword>
<keyword evidence="9" id="KW-0812">Transmembrane</keyword>
<dbReference type="GO" id="GO:0046983">
    <property type="term" value="F:protein dimerization activity"/>
    <property type="evidence" value="ECO:0007669"/>
    <property type="project" value="InterPro"/>
</dbReference>
<dbReference type="Proteomes" id="UP000222531">
    <property type="component" value="Unassembled WGS sequence"/>
</dbReference>
<evidence type="ECO:0000256" key="4">
    <source>
        <dbReference type="ARBA" id="ARBA00022679"/>
    </source>
</evidence>
<dbReference type="Gene3D" id="1.20.5.1930">
    <property type="match status" value="1"/>
</dbReference>
<evidence type="ECO:0000256" key="3">
    <source>
        <dbReference type="ARBA" id="ARBA00022553"/>
    </source>
</evidence>
<dbReference type="OrthoDB" id="227596at2"/>
<keyword evidence="9" id="KW-0472">Membrane</keyword>
<feature type="transmembrane region" description="Helical" evidence="9">
    <location>
        <begin position="371"/>
        <end position="394"/>
    </location>
</feature>
<evidence type="ECO:0000256" key="8">
    <source>
        <dbReference type="ARBA" id="ARBA00023012"/>
    </source>
</evidence>
<comment type="catalytic activity">
    <reaction evidence="1">
        <text>ATP + protein L-histidine = ADP + protein N-phospho-L-histidine.</text>
        <dbReference type="EC" id="2.7.13.3"/>
    </reaction>
</comment>
<proteinExistence type="predicted"/>
<organism evidence="12 13">
    <name type="scientific">Streptomyces cinnamoneus</name>
    <name type="common">Streptoverticillium cinnamoneum</name>
    <dbReference type="NCBI Taxonomy" id="53446"/>
    <lineage>
        <taxon>Bacteria</taxon>
        <taxon>Bacillati</taxon>
        <taxon>Actinomycetota</taxon>
        <taxon>Actinomycetes</taxon>
        <taxon>Kitasatosporales</taxon>
        <taxon>Streptomycetaceae</taxon>
        <taxon>Streptomyces</taxon>
        <taxon>Streptomyces cinnamoneus group</taxon>
    </lineage>
</organism>
<dbReference type="AlphaFoldDB" id="A0A2G1XNJ6"/>
<feature type="domain" description="Histidine kinase/HSP90-like ATPase" evidence="10">
    <location>
        <begin position="247"/>
        <end position="340"/>
    </location>
</feature>
<keyword evidence="13" id="KW-1185">Reference proteome</keyword>
<dbReference type="RefSeq" id="WP_099198025.1">
    <property type="nucleotide sequence ID" value="NZ_NHZO01000072.1"/>
</dbReference>
<dbReference type="GO" id="GO:0016020">
    <property type="term" value="C:membrane"/>
    <property type="evidence" value="ECO:0007669"/>
    <property type="project" value="InterPro"/>
</dbReference>
<dbReference type="GO" id="GO:0000155">
    <property type="term" value="F:phosphorelay sensor kinase activity"/>
    <property type="evidence" value="ECO:0007669"/>
    <property type="project" value="InterPro"/>
</dbReference>